<proteinExistence type="predicted"/>
<evidence type="ECO:0000313" key="1">
    <source>
        <dbReference type="EMBL" id="GAJ19714.1"/>
    </source>
</evidence>
<dbReference type="EMBL" id="BARW01043402">
    <property type="protein sequence ID" value="GAJ19714.1"/>
    <property type="molecule type" value="Genomic_DNA"/>
</dbReference>
<gene>
    <name evidence="1" type="ORF">S12H4_63593</name>
</gene>
<organism evidence="1">
    <name type="scientific">marine sediment metagenome</name>
    <dbReference type="NCBI Taxonomy" id="412755"/>
    <lineage>
        <taxon>unclassified sequences</taxon>
        <taxon>metagenomes</taxon>
        <taxon>ecological metagenomes</taxon>
    </lineage>
</organism>
<sequence length="35" mass="4035">PHDQLSSYKTTLYWNPYVNTMNDGKISVTFKSAQV</sequence>
<accession>X1UQD8</accession>
<name>X1UQD8_9ZZZZ</name>
<reference evidence="1" key="1">
    <citation type="journal article" date="2014" name="Front. Microbiol.">
        <title>High frequency of phylogenetically diverse reductive dehalogenase-homologous genes in deep subseafloor sedimentary metagenomes.</title>
        <authorList>
            <person name="Kawai M."/>
            <person name="Futagami T."/>
            <person name="Toyoda A."/>
            <person name="Takaki Y."/>
            <person name="Nishi S."/>
            <person name="Hori S."/>
            <person name="Arai W."/>
            <person name="Tsubouchi T."/>
            <person name="Morono Y."/>
            <person name="Uchiyama I."/>
            <person name="Ito T."/>
            <person name="Fujiyama A."/>
            <person name="Inagaki F."/>
            <person name="Takami H."/>
        </authorList>
    </citation>
    <scope>NUCLEOTIDE SEQUENCE</scope>
    <source>
        <strain evidence="1">Expedition CK06-06</strain>
    </source>
</reference>
<comment type="caution">
    <text evidence="1">The sequence shown here is derived from an EMBL/GenBank/DDBJ whole genome shotgun (WGS) entry which is preliminary data.</text>
</comment>
<feature type="non-terminal residue" evidence="1">
    <location>
        <position position="1"/>
    </location>
</feature>
<protein>
    <submittedName>
        <fullName evidence="1">Uncharacterized protein</fullName>
    </submittedName>
</protein>
<dbReference type="AlphaFoldDB" id="X1UQD8"/>
<feature type="non-terminal residue" evidence="1">
    <location>
        <position position="35"/>
    </location>
</feature>